<accession>A0AAN7ZLC5</accession>
<dbReference type="Pfam" id="PF01202">
    <property type="entry name" value="SKI"/>
    <property type="match status" value="1"/>
</dbReference>
<dbReference type="EMBL" id="JAVRQU010000019">
    <property type="protein sequence ID" value="KAK5692508.1"/>
    <property type="molecule type" value="Genomic_DNA"/>
</dbReference>
<proteinExistence type="predicted"/>
<dbReference type="Gene3D" id="3.40.50.720">
    <property type="entry name" value="NAD(P)-binding Rossmann-like Domain"/>
    <property type="match status" value="1"/>
</dbReference>
<dbReference type="SUPFAM" id="SSF51735">
    <property type="entry name" value="NAD(P)-binding Rossmann-fold domains"/>
    <property type="match status" value="1"/>
</dbReference>
<evidence type="ECO:0000313" key="5">
    <source>
        <dbReference type="Proteomes" id="UP001310594"/>
    </source>
</evidence>
<feature type="domain" description="SDH C-terminal" evidence="3">
    <location>
        <begin position="809"/>
        <end position="839"/>
    </location>
</feature>
<dbReference type="Gene3D" id="3.20.20.70">
    <property type="entry name" value="Aldolase class I"/>
    <property type="match status" value="1"/>
</dbReference>
<feature type="domain" description="Shikimate dehydrogenase substrate binding N-terminal" evidence="2">
    <location>
        <begin position="525"/>
        <end position="605"/>
    </location>
</feature>
<dbReference type="GO" id="GO:0004764">
    <property type="term" value="F:shikimate 3-dehydrogenase (NADP+) activity"/>
    <property type="evidence" value="ECO:0007669"/>
    <property type="project" value="InterPro"/>
</dbReference>
<protein>
    <recommendedName>
        <fullName evidence="6">Quinate repressor protein</fullName>
    </recommendedName>
</protein>
<dbReference type="InterPro" id="IPR036291">
    <property type="entry name" value="NAD(P)-bd_dom_sf"/>
</dbReference>
<dbReference type="SUPFAM" id="SSF51569">
    <property type="entry name" value="Aldolase"/>
    <property type="match status" value="1"/>
</dbReference>
<dbReference type="Pfam" id="PF01487">
    <property type="entry name" value="DHquinase_I"/>
    <property type="match status" value="1"/>
</dbReference>
<dbReference type="SUPFAM" id="SSF52540">
    <property type="entry name" value="P-loop containing nucleoside triphosphate hydrolases"/>
    <property type="match status" value="1"/>
</dbReference>
<dbReference type="GO" id="GO:0003866">
    <property type="term" value="F:3-phosphoshikimate 1-carboxyvinyltransferase activity"/>
    <property type="evidence" value="ECO:0007669"/>
    <property type="project" value="TreeGrafter"/>
</dbReference>
<dbReference type="PANTHER" id="PTHR21090">
    <property type="entry name" value="AROM/DEHYDROQUINATE SYNTHASE"/>
    <property type="match status" value="1"/>
</dbReference>
<dbReference type="Gene3D" id="3.40.50.300">
    <property type="entry name" value="P-loop containing nucleotide triphosphate hydrolases"/>
    <property type="match status" value="1"/>
</dbReference>
<comment type="caution">
    <text evidence="4">The sequence shown here is derived from an EMBL/GenBank/DDBJ whole genome shotgun (WGS) entry which is preliminary data.</text>
</comment>
<dbReference type="Gene3D" id="3.40.50.10860">
    <property type="entry name" value="Leucine Dehydrogenase, chain A, domain 1"/>
    <property type="match status" value="1"/>
</dbReference>
<dbReference type="AlphaFoldDB" id="A0AAN7ZLC5"/>
<dbReference type="InterPro" id="IPR001381">
    <property type="entry name" value="DHquinase_I"/>
</dbReference>
<gene>
    <name evidence="4" type="ORF">LTR97_010817</name>
</gene>
<dbReference type="GO" id="GO:0003855">
    <property type="term" value="F:3-dehydroquinate dehydratase activity"/>
    <property type="evidence" value="ECO:0007669"/>
    <property type="project" value="InterPro"/>
</dbReference>
<dbReference type="InterPro" id="IPR013708">
    <property type="entry name" value="Shikimate_DH-bd_N"/>
</dbReference>
<evidence type="ECO:0000313" key="4">
    <source>
        <dbReference type="EMBL" id="KAK5692508.1"/>
    </source>
</evidence>
<organism evidence="4 5">
    <name type="scientific">Elasticomyces elasticus</name>
    <dbReference type="NCBI Taxonomy" id="574655"/>
    <lineage>
        <taxon>Eukaryota</taxon>
        <taxon>Fungi</taxon>
        <taxon>Dikarya</taxon>
        <taxon>Ascomycota</taxon>
        <taxon>Pezizomycotina</taxon>
        <taxon>Dothideomycetes</taxon>
        <taxon>Dothideomycetidae</taxon>
        <taxon>Mycosphaerellales</taxon>
        <taxon>Teratosphaeriaceae</taxon>
        <taxon>Elasticomyces</taxon>
    </lineage>
</organism>
<feature type="compositionally biased region" description="Polar residues" evidence="1">
    <location>
        <begin position="49"/>
        <end position="58"/>
    </location>
</feature>
<dbReference type="InterPro" id="IPR041121">
    <property type="entry name" value="SDH_C"/>
</dbReference>
<dbReference type="InterPro" id="IPR013785">
    <property type="entry name" value="Aldolase_TIM"/>
</dbReference>
<dbReference type="Pfam" id="PF18317">
    <property type="entry name" value="SDH_C"/>
    <property type="match status" value="1"/>
</dbReference>
<dbReference type="PANTHER" id="PTHR21090:SF27">
    <property type="entry name" value="QUINATE REPRESSOR PROTEIN"/>
    <property type="match status" value="1"/>
</dbReference>
<evidence type="ECO:0008006" key="6">
    <source>
        <dbReference type="Google" id="ProtNLM"/>
    </source>
</evidence>
<feature type="compositionally biased region" description="Basic and acidic residues" evidence="1">
    <location>
        <begin position="27"/>
        <end position="39"/>
    </location>
</feature>
<sequence>MAIVHAGLKRPYDQVRDTDRISSSPGSRDHSRFREDSRETSAVSRIRSGFNTPSNDWTETPRETTFKHDASIVLIGLNGVGKSSLGILAATAYNRRLVEVEKCFADATGCTSQTYRKLHGTNAYYSKHCQVLQSTLDAYNKNSVIVCNFSALEHDGSRIIRSYAEHHPVVHITRDAAGVQSYLQAWNMERVQQLLHASGPLLRSCANFEFFNLTEKLTAAEDPQAQDQAKRGLFLTLKRVERDFLKLLRNILGDHNRVLSHHSAYPLSEVPVHHRSFTLAAQVGIHDVVDKVVDLDGLQVGADAVEVVITSKAFLPASQQVPREEFLLQIAETYAVVRRVTIVPIILTVDRRLCGTAPDLYHALISYCLRLGPEYCTLDFGVQDPRKASLLASRGRTLFIGLLHRDIAPARGWQDISCLEVYRRANDLGCSVVKVTMPARNVGDNFALQSFLEQGERMMLEARLTAYNTGALGRMSLCYNKILTPVKTASAPTTVPRYPDALVTPKDIFAALFATFVYEPLHFFIYGANVSYSLSPAMHNAAYRACGMSHTFGTHSSDTLEDFKKLSRESNFGGAAVVQPFKTGVLPLLDGLSSHANAIGSVNTIMPVRELTEDGGIPDRLGLLAQMNRGGPVQALYGDNTDWIGVRAVLRRGLSPANTVRPQSTALVCGAGGQARSTIYALLSLGVNNIFICNRTPANARAVADHYNKQIDSHSIGLLGPATTSQCRVRILDSFMQPWPPEYRQPTMIVSSIPTQAADGSPTNFTLPDAWLCSPTGGVLVELAYRPMMTPIVKQMRAHARKGWVMMDGFDVLPEQAFAQYELFTGRRAPRKIMLDEVLRKYREEQEHLNEARSLDPNPPAT</sequence>
<name>A0AAN7ZLC5_9PEZI</name>
<evidence type="ECO:0000259" key="3">
    <source>
        <dbReference type="Pfam" id="PF18317"/>
    </source>
</evidence>
<dbReference type="Pfam" id="PF08501">
    <property type="entry name" value="Shikimate_dh_N"/>
    <property type="match status" value="1"/>
</dbReference>
<dbReference type="InterPro" id="IPR027417">
    <property type="entry name" value="P-loop_NTPase"/>
</dbReference>
<reference evidence="4" key="1">
    <citation type="submission" date="2023-08" db="EMBL/GenBank/DDBJ databases">
        <title>Black Yeasts Isolated from many extreme environments.</title>
        <authorList>
            <person name="Coleine C."/>
            <person name="Stajich J.E."/>
            <person name="Selbmann L."/>
        </authorList>
    </citation>
    <scope>NUCLEOTIDE SEQUENCE</scope>
    <source>
        <strain evidence="4">CCFEE 5810</strain>
    </source>
</reference>
<dbReference type="SUPFAM" id="SSF53223">
    <property type="entry name" value="Aminoacid dehydrogenase-like, N-terminal domain"/>
    <property type="match status" value="1"/>
</dbReference>
<evidence type="ECO:0000256" key="1">
    <source>
        <dbReference type="SAM" id="MobiDB-lite"/>
    </source>
</evidence>
<dbReference type="InterPro" id="IPR031322">
    <property type="entry name" value="Shikimate/glucono_kinase"/>
</dbReference>
<feature type="region of interest" description="Disordered" evidence="1">
    <location>
        <begin position="14"/>
        <end position="61"/>
    </location>
</feature>
<dbReference type="Proteomes" id="UP001310594">
    <property type="component" value="Unassembled WGS sequence"/>
</dbReference>
<dbReference type="InterPro" id="IPR046346">
    <property type="entry name" value="Aminoacid_DH-like_N_sf"/>
</dbReference>
<dbReference type="CDD" id="cd01065">
    <property type="entry name" value="NAD_bind_Shikimate_DH"/>
    <property type="match status" value="1"/>
</dbReference>
<evidence type="ECO:0000259" key="2">
    <source>
        <dbReference type="Pfam" id="PF08501"/>
    </source>
</evidence>
<dbReference type="GO" id="GO:0009423">
    <property type="term" value="P:chorismate biosynthetic process"/>
    <property type="evidence" value="ECO:0007669"/>
    <property type="project" value="TreeGrafter"/>
</dbReference>
<dbReference type="FunFam" id="3.40.50.720:FF:000386">
    <property type="entry name" value="Quinate repressor protein"/>
    <property type="match status" value="1"/>
</dbReference>